<dbReference type="EMBL" id="CP001707">
    <property type="protein sequence ID" value="ACV25698.1"/>
    <property type="molecule type" value="Genomic_DNA"/>
</dbReference>
<sequence length="255" mass="28881">MSKDKDIEKLQQWQGEEETSPELDQNILAMAEQHLKQKEQKAAGGSWWHRLRVPVSVAAGLLVTLGVARLMVNLSGEDMNNMAQVASSKPLEERYAIEMDAEMAYLERERQKQEQVNAQAKRESKQRMLAAPAAPQEPVLEFEPPKVSDMAEESIVVTGSRIRAVDLEQAEPVTVIDGEIEQTSGFDEHGVLDEAVLGYPLPEVWIEEIEQALEAGDEITALDEWGQFKRTYPEYEVDEKLLKRIKTLQKLRENP</sequence>
<organism evidence="2 3">
    <name type="scientific">Kangiella koreensis (strain DSM 16069 / JCM 12317 / KCTC 12182 / SW-125)</name>
    <dbReference type="NCBI Taxonomy" id="523791"/>
    <lineage>
        <taxon>Bacteria</taxon>
        <taxon>Pseudomonadati</taxon>
        <taxon>Pseudomonadota</taxon>
        <taxon>Gammaproteobacteria</taxon>
        <taxon>Kangiellales</taxon>
        <taxon>Kangiellaceae</taxon>
        <taxon>Kangiella</taxon>
    </lineage>
</organism>
<accession>C7R7E9</accession>
<dbReference type="KEGG" id="kko:Kkor_0277"/>
<dbReference type="STRING" id="523791.Kkor_0277"/>
<evidence type="ECO:0000256" key="1">
    <source>
        <dbReference type="SAM" id="MobiDB-lite"/>
    </source>
</evidence>
<dbReference type="HOGENOM" id="CLU_882176_0_0_6"/>
<reference evidence="2 3" key="1">
    <citation type="journal article" date="2009" name="Stand. Genomic Sci.">
        <title>Complete genome sequence of Kangiella koreensis type strain (SW-125).</title>
        <authorList>
            <person name="Han C."/>
            <person name="Sikorski J."/>
            <person name="Lapidus A."/>
            <person name="Nolan M."/>
            <person name="Glavina Del Rio T."/>
            <person name="Tice H."/>
            <person name="Cheng J.F."/>
            <person name="Lucas S."/>
            <person name="Chen F."/>
            <person name="Copeland A."/>
            <person name="Ivanova N."/>
            <person name="Mavromatis K."/>
            <person name="Ovchinnikova G."/>
            <person name="Pati A."/>
            <person name="Bruce D."/>
            <person name="Goodwin L."/>
            <person name="Pitluck S."/>
            <person name="Chen A."/>
            <person name="Palaniappan K."/>
            <person name="Land M."/>
            <person name="Hauser L."/>
            <person name="Chang Y.J."/>
            <person name="Jeffries C.D."/>
            <person name="Chain P."/>
            <person name="Saunders E."/>
            <person name="Brettin T."/>
            <person name="Goker M."/>
            <person name="Tindall B.J."/>
            <person name="Bristow J."/>
            <person name="Eisen J.A."/>
            <person name="Markowitz V."/>
            <person name="Hugenholtz P."/>
            <person name="Kyrpides N.C."/>
            <person name="Klenk H.P."/>
            <person name="Detter J.C."/>
        </authorList>
    </citation>
    <scope>NUCLEOTIDE SEQUENCE [LARGE SCALE GENOMIC DNA]</scope>
    <source>
        <strain evidence="3">DSM 16069 / KCTC 12182 / SW-125</strain>
    </source>
</reference>
<proteinExistence type="predicted"/>
<keyword evidence="3" id="KW-1185">Reference proteome</keyword>
<dbReference type="InParanoid" id="C7R7E9"/>
<dbReference type="OrthoDB" id="8781918at2"/>
<dbReference type="Proteomes" id="UP000001231">
    <property type="component" value="Chromosome"/>
</dbReference>
<evidence type="ECO:0000313" key="3">
    <source>
        <dbReference type="Proteomes" id="UP000001231"/>
    </source>
</evidence>
<name>C7R7E9_KANKD</name>
<dbReference type="AlphaFoldDB" id="C7R7E9"/>
<protein>
    <submittedName>
        <fullName evidence="2">Uncharacterized protein</fullName>
    </submittedName>
</protein>
<gene>
    <name evidence="2" type="ordered locus">Kkor_0277</name>
</gene>
<evidence type="ECO:0000313" key="2">
    <source>
        <dbReference type="EMBL" id="ACV25698.1"/>
    </source>
</evidence>
<dbReference type="RefSeq" id="WP_012800213.1">
    <property type="nucleotide sequence ID" value="NC_013166.1"/>
</dbReference>
<feature type="region of interest" description="Disordered" evidence="1">
    <location>
        <begin position="1"/>
        <end position="22"/>
    </location>
</feature>